<name>A0A6G4WRQ8_9ACTN</name>
<dbReference type="EMBL" id="JAAKZZ010000035">
    <property type="protein sequence ID" value="NGO67885.1"/>
    <property type="molecule type" value="Genomic_DNA"/>
</dbReference>
<proteinExistence type="predicted"/>
<sequence length="327" mass="35131">MWDSVPWFTEGGAEHSSEVARLLAYAAFGGAEGIIGAGDLRVRALKAPAAAVQVLPGACAVLNRAPGAAYQAYAARLPTADEVPIAATGAHGRSDLIVARIENPYSYGETWPQPEDPAAGPYVFTRVISGVPKTTTSVRQVRPQDSAITLARIDLPAGTRSVTQSVITDLREMAAPRRRRVVRALRGVWSTPDAVGNIKLPEHEEFPQGARWDIEIPEWATSATIIATWAGLDQRNPKDSYGYLRAAIGSRRTPWTRFNCDWVGSHQRFTFVGGGTVSIPAKLRGTVQDLVMHGAGEPGFKGLLEADGGATVFCDIEFVEDPDQDAV</sequence>
<reference evidence="1 2" key="1">
    <citation type="submission" date="2020-02" db="EMBL/GenBank/DDBJ databases">
        <title>Whole-genome analyses of novel actinobacteria.</title>
        <authorList>
            <person name="Sahin N."/>
            <person name="Tatar D."/>
        </authorList>
    </citation>
    <scope>NUCLEOTIDE SEQUENCE [LARGE SCALE GENOMIC DNA]</scope>
    <source>
        <strain evidence="1 2">SB3404</strain>
    </source>
</reference>
<dbReference type="Proteomes" id="UP000477722">
    <property type="component" value="Unassembled WGS sequence"/>
</dbReference>
<protein>
    <submittedName>
        <fullName evidence="1">Uncharacterized protein</fullName>
    </submittedName>
</protein>
<comment type="caution">
    <text evidence="1">The sequence shown here is derived from an EMBL/GenBank/DDBJ whole genome shotgun (WGS) entry which is preliminary data.</text>
</comment>
<organism evidence="1 2">
    <name type="scientific">Streptomyces boncukensis</name>
    <dbReference type="NCBI Taxonomy" id="2711219"/>
    <lineage>
        <taxon>Bacteria</taxon>
        <taxon>Bacillati</taxon>
        <taxon>Actinomycetota</taxon>
        <taxon>Actinomycetes</taxon>
        <taxon>Kitasatosporales</taxon>
        <taxon>Streptomycetaceae</taxon>
        <taxon>Streptomyces</taxon>
    </lineage>
</organism>
<dbReference type="RefSeq" id="WP_165297543.1">
    <property type="nucleotide sequence ID" value="NZ_JAAKZZ010000035.1"/>
</dbReference>
<evidence type="ECO:0000313" key="2">
    <source>
        <dbReference type="Proteomes" id="UP000477722"/>
    </source>
</evidence>
<accession>A0A6G4WRQ8</accession>
<dbReference type="AlphaFoldDB" id="A0A6G4WRQ8"/>
<gene>
    <name evidence="1" type="ORF">G5C65_05840</name>
</gene>
<keyword evidence="2" id="KW-1185">Reference proteome</keyword>
<evidence type="ECO:0000313" key="1">
    <source>
        <dbReference type="EMBL" id="NGO67885.1"/>
    </source>
</evidence>